<name>A0A916ZUQ2_9FLAO</name>
<proteinExistence type="predicted"/>
<dbReference type="EMBL" id="BMGL01000008">
    <property type="protein sequence ID" value="GGE15129.1"/>
    <property type="molecule type" value="Genomic_DNA"/>
</dbReference>
<dbReference type="Proteomes" id="UP000599688">
    <property type="component" value="Unassembled WGS sequence"/>
</dbReference>
<dbReference type="RefSeq" id="WP_188406264.1">
    <property type="nucleotide sequence ID" value="NZ_BMGL01000008.1"/>
</dbReference>
<accession>A0A916ZUQ2</accession>
<evidence type="ECO:0000313" key="1">
    <source>
        <dbReference type="EMBL" id="GGE15129.1"/>
    </source>
</evidence>
<dbReference type="AlphaFoldDB" id="A0A916ZUQ2"/>
<sequence length="183" mass="21264">MKLIYILLVFLTTSSIVAQKWLDNACLIENQITATDIEKASKSDLLDIVINQEGKILVNNKDLSFLSDVKFKEFIYTFITNPDGSSDRASSPKNASIQINHYSHPDEYETYITYIREVYYFLWNTEAQEKYNEIYNNLDCKKRARAQKVAPYRIFEVKKKKEKKKDGPRFIGPPAFEGDVIDN</sequence>
<organism evidence="1 2">
    <name type="scientific">Psychroflexus salis</name>
    <dbReference type="NCBI Taxonomy" id="1526574"/>
    <lineage>
        <taxon>Bacteria</taxon>
        <taxon>Pseudomonadati</taxon>
        <taxon>Bacteroidota</taxon>
        <taxon>Flavobacteriia</taxon>
        <taxon>Flavobacteriales</taxon>
        <taxon>Flavobacteriaceae</taxon>
        <taxon>Psychroflexus</taxon>
    </lineage>
</organism>
<reference evidence="1 2" key="1">
    <citation type="journal article" date="2014" name="Int. J. Syst. Evol. Microbiol.">
        <title>Complete genome sequence of Corynebacterium casei LMG S-19264T (=DSM 44701T), isolated from a smear-ripened cheese.</title>
        <authorList>
            <consortium name="US DOE Joint Genome Institute (JGI-PGF)"/>
            <person name="Walter F."/>
            <person name="Albersmeier A."/>
            <person name="Kalinowski J."/>
            <person name="Ruckert C."/>
        </authorList>
    </citation>
    <scope>NUCLEOTIDE SEQUENCE [LARGE SCALE GENOMIC DNA]</scope>
    <source>
        <strain evidence="1 2">CGMCC 1.12925</strain>
    </source>
</reference>
<protein>
    <submittedName>
        <fullName evidence="1">Uncharacterized protein</fullName>
    </submittedName>
</protein>
<gene>
    <name evidence="1" type="ORF">GCM10010831_15580</name>
</gene>
<evidence type="ECO:0000313" key="2">
    <source>
        <dbReference type="Proteomes" id="UP000599688"/>
    </source>
</evidence>
<comment type="caution">
    <text evidence="1">The sequence shown here is derived from an EMBL/GenBank/DDBJ whole genome shotgun (WGS) entry which is preliminary data.</text>
</comment>
<keyword evidence="2" id="KW-1185">Reference proteome</keyword>